<proteinExistence type="predicted"/>
<evidence type="ECO:0000313" key="2">
    <source>
        <dbReference type="Proteomes" id="UP001076464"/>
    </source>
</evidence>
<name>A0ACC6CB58_9BURK</name>
<comment type="caution">
    <text evidence="1">The sequence shown here is derived from an EMBL/GenBank/DDBJ whole genome shotgun (WGS) entry which is preliminary data.</text>
</comment>
<protein>
    <submittedName>
        <fullName evidence="1">Uncharacterized protein</fullName>
    </submittedName>
</protein>
<evidence type="ECO:0000313" key="1">
    <source>
        <dbReference type="EMBL" id="MCY4745663.1"/>
    </source>
</evidence>
<dbReference type="EMBL" id="JAPPUY010000003">
    <property type="protein sequence ID" value="MCY4745663.1"/>
    <property type="molecule type" value="Genomic_DNA"/>
</dbReference>
<reference evidence="1" key="1">
    <citation type="submission" date="2022-08" db="EMBL/GenBank/DDBJ databases">
        <title>Genome sequencing of Pelomonas sp. UHG3.</title>
        <authorList>
            <person name="So Y."/>
        </authorList>
    </citation>
    <scope>NUCLEOTIDE SEQUENCE</scope>
    <source>
        <strain evidence="1">UHG3</strain>
    </source>
</reference>
<gene>
    <name evidence="1" type="ORF">NYO99_11825</name>
</gene>
<organism evidence="1 2">
    <name type="scientific">Roseateles hydrophilus</name>
    <dbReference type="NCBI Taxonomy" id="2975054"/>
    <lineage>
        <taxon>Bacteria</taxon>
        <taxon>Pseudomonadati</taxon>
        <taxon>Pseudomonadota</taxon>
        <taxon>Betaproteobacteria</taxon>
        <taxon>Burkholderiales</taxon>
        <taxon>Sphaerotilaceae</taxon>
        <taxon>Roseateles</taxon>
    </lineage>
</organism>
<sequence>MKRRALIFSGAAMVLAPLPALAIAPAVLAIYLSLISAGGLVLSAKVAADRNAESNRETANIQMAIERMRQEFQFRILSYQVGSHGVRQEAAFNRDVPARQGWTDDVDDQGTYMGLSNGLIAAERGKFSGTISTAEVSKFTEKTRHGLIMPVPVEDGYHDYSARDADRVAAMLRPTMGEDSRVIAGRRYSVASKPTTAGWDLETVLYADGKNDVKAATLMRSKLYG</sequence>
<accession>A0ACC6CB58</accession>
<keyword evidence="2" id="KW-1185">Reference proteome</keyword>
<dbReference type="Proteomes" id="UP001076464">
    <property type="component" value="Unassembled WGS sequence"/>
</dbReference>